<feature type="transmembrane region" description="Helical" evidence="1">
    <location>
        <begin position="115"/>
        <end position="136"/>
    </location>
</feature>
<keyword evidence="1" id="KW-0472">Membrane</keyword>
<evidence type="ECO:0000313" key="3">
    <source>
        <dbReference type="Proteomes" id="UP000029736"/>
    </source>
</evidence>
<protein>
    <recommendedName>
        <fullName evidence="4">Hydrolase</fullName>
    </recommendedName>
</protein>
<accession>A0A098S922</accession>
<dbReference type="Proteomes" id="UP000029736">
    <property type="component" value="Unassembled WGS sequence"/>
</dbReference>
<dbReference type="PANTHER" id="PTHR40031:SF1">
    <property type="entry name" value="MEMBRANE-BOUND METAL-DEPENDENT HYDROLASE"/>
    <property type="match status" value="1"/>
</dbReference>
<feature type="transmembrane region" description="Helical" evidence="1">
    <location>
        <begin position="226"/>
        <end position="246"/>
    </location>
</feature>
<name>A0A098S922_9BACT</name>
<evidence type="ECO:0000313" key="2">
    <source>
        <dbReference type="EMBL" id="KGE88611.1"/>
    </source>
</evidence>
<dbReference type="OrthoDB" id="9781927at2"/>
<keyword evidence="1" id="KW-0812">Transmembrane</keyword>
<keyword evidence="3" id="KW-1185">Reference proteome</keyword>
<gene>
    <name evidence="2" type="ORF">IX84_08020</name>
</gene>
<dbReference type="PANTHER" id="PTHR40031">
    <property type="entry name" value="HYPOTHETICAL MEMBRANE SPANNING PROTEIN"/>
    <property type="match status" value="1"/>
</dbReference>
<dbReference type="STRING" id="1524460.IX84_08020"/>
<feature type="transmembrane region" description="Helical" evidence="1">
    <location>
        <begin position="157"/>
        <end position="177"/>
    </location>
</feature>
<dbReference type="InterPro" id="IPR053170">
    <property type="entry name" value="Transcription_regulator"/>
</dbReference>
<feature type="transmembrane region" description="Helical" evidence="1">
    <location>
        <begin position="89"/>
        <end position="109"/>
    </location>
</feature>
<evidence type="ECO:0008006" key="4">
    <source>
        <dbReference type="Google" id="ProtNLM"/>
    </source>
</evidence>
<keyword evidence="1" id="KW-1133">Transmembrane helix</keyword>
<dbReference type="AlphaFoldDB" id="A0A098S922"/>
<feature type="transmembrane region" description="Helical" evidence="1">
    <location>
        <begin position="58"/>
        <end position="77"/>
    </location>
</feature>
<organism evidence="2 3">
    <name type="scientific">Phaeodactylibacter xiamenensis</name>
    <dbReference type="NCBI Taxonomy" id="1524460"/>
    <lineage>
        <taxon>Bacteria</taxon>
        <taxon>Pseudomonadati</taxon>
        <taxon>Bacteroidota</taxon>
        <taxon>Saprospiria</taxon>
        <taxon>Saprospirales</taxon>
        <taxon>Haliscomenobacteraceae</taxon>
        <taxon>Phaeodactylibacter</taxon>
    </lineage>
</organism>
<comment type="caution">
    <text evidence="2">The sequence shown here is derived from an EMBL/GenBank/DDBJ whole genome shotgun (WGS) entry which is preliminary data.</text>
</comment>
<dbReference type="InterPro" id="IPR007404">
    <property type="entry name" value="YdjM-like"/>
</dbReference>
<dbReference type="Pfam" id="PF04307">
    <property type="entry name" value="YdjM"/>
    <property type="match status" value="2"/>
</dbReference>
<feature type="transmembrane region" description="Helical" evidence="1">
    <location>
        <begin position="197"/>
        <end position="214"/>
    </location>
</feature>
<evidence type="ECO:0000256" key="1">
    <source>
        <dbReference type="SAM" id="Phobius"/>
    </source>
</evidence>
<dbReference type="RefSeq" id="WP_044218308.1">
    <property type="nucleotide sequence ID" value="NZ_CAKZLC010000526.1"/>
</dbReference>
<sequence length="404" mass="45713">MDSLTQITLGAAVGEVVLGKKVGNRAMLWGAIGGTVPDLDVFANMVTDEISALAFHRAITHSFAFAALAPIILGGLVHHIYKRQRIGQALGLSTALIFLMIALGSVTMPAPPLEILKVAGAITAAILFFPLASWGVQAIRGTTDHPWAATWRDWSWLFFWAIFTHPLLDACTTYGTQLFRPFWDYRVAFNNISVADPAYTLPFLLLLLTAFIAGRKRQALRTRLNIAGLVVSSLYLAFTFANKWHINRTFEASLQREDIPYERYMTSPTILNNLLWQGIAEGDTAYYHSLYSILDEEAVFKGFTVIPKQHELLRPAEGSRDLEVLQWFSDGYYCVFERGDTALQYNDLRFGSLNQSFEKPSDFVFHFILEQDEDGEWHARQGREQPRDMDQAFSKLWNRMMGRK</sequence>
<proteinExistence type="predicted"/>
<dbReference type="EMBL" id="JPOS01000018">
    <property type="protein sequence ID" value="KGE88611.1"/>
    <property type="molecule type" value="Genomic_DNA"/>
</dbReference>
<reference evidence="2 3" key="1">
    <citation type="journal article" date="2014" name="Int. J. Syst. Evol. Microbiol.">
        <title>Phaeodactylibacter xiamenensis gen. nov., sp. nov., a member of the family Saprospiraceae isolated from the marine alga Phaeodactylum tricornutum.</title>
        <authorList>
            <person name="Chen Z.Jr."/>
            <person name="Lei X."/>
            <person name="Lai Q."/>
            <person name="Li Y."/>
            <person name="Zhang B."/>
            <person name="Zhang J."/>
            <person name="Zhang H."/>
            <person name="Yang L."/>
            <person name="Zheng W."/>
            <person name="Tian Y."/>
            <person name="Yu Z."/>
            <person name="Xu H.Jr."/>
            <person name="Zheng T."/>
        </authorList>
    </citation>
    <scope>NUCLEOTIDE SEQUENCE [LARGE SCALE GENOMIC DNA]</scope>
    <source>
        <strain evidence="2 3">KD52</strain>
    </source>
</reference>